<dbReference type="STRING" id="4999.A0A1Y1ULD2"/>
<sequence length="217" mass="24966">MPSKAEENLPATNEGYGTREYWEQRYTNEAPDTTFDWFLTPSYLIPIIREQTQDIGTSARVLMLGCGNSALSEAMYEAGWKNIVNIDYSEKVIQQMSERHADKPEMRWQVMDVLDLQFEKESFDLIIDKGTMDAMLTTKGDPWNPPEKDVIACTKEVSEALRVLKKSTTSKFMYFTFGQPHFRRRYLEGREGSNLTVQEIGPPEGFAYHMFILSCGD</sequence>
<dbReference type="SUPFAM" id="SSF53335">
    <property type="entry name" value="S-adenosyl-L-methionine-dependent methyltransferases"/>
    <property type="match status" value="1"/>
</dbReference>
<proteinExistence type="inferred from homology"/>
<comment type="similarity">
    <text evidence="1">Belongs to the methyltransferase superfamily.</text>
</comment>
<evidence type="ECO:0000259" key="4">
    <source>
        <dbReference type="Pfam" id="PF13649"/>
    </source>
</evidence>
<evidence type="ECO:0000256" key="1">
    <source>
        <dbReference type="ARBA" id="ARBA00008361"/>
    </source>
</evidence>
<evidence type="ECO:0000313" key="5">
    <source>
        <dbReference type="EMBL" id="ORX38853.1"/>
    </source>
</evidence>
<dbReference type="InterPro" id="IPR041698">
    <property type="entry name" value="Methyltransf_25"/>
</dbReference>
<gene>
    <name evidence="5" type="ORF">BD324DRAFT_648964</name>
</gene>
<dbReference type="InterPro" id="IPR051419">
    <property type="entry name" value="Lys/N-term_MeTrsfase_sf"/>
</dbReference>
<keyword evidence="2 5" id="KW-0489">Methyltransferase</keyword>
<accession>A0A1Y1ULD2</accession>
<dbReference type="Gene3D" id="3.40.50.150">
    <property type="entry name" value="Vaccinia Virus protein VP39"/>
    <property type="match status" value="1"/>
</dbReference>
<dbReference type="GO" id="GO:0008168">
    <property type="term" value="F:methyltransferase activity"/>
    <property type="evidence" value="ECO:0007669"/>
    <property type="project" value="UniProtKB-KW"/>
</dbReference>
<name>A0A1Y1ULD2_9TREE</name>
<dbReference type="AlphaFoldDB" id="A0A1Y1ULD2"/>
<dbReference type="InterPro" id="IPR029063">
    <property type="entry name" value="SAM-dependent_MTases_sf"/>
</dbReference>
<dbReference type="GO" id="GO:0032259">
    <property type="term" value="P:methylation"/>
    <property type="evidence" value="ECO:0007669"/>
    <property type="project" value="UniProtKB-KW"/>
</dbReference>
<comment type="caution">
    <text evidence="5">The sequence shown here is derived from an EMBL/GenBank/DDBJ whole genome shotgun (WGS) entry which is preliminary data.</text>
</comment>
<dbReference type="GeneID" id="33559719"/>
<dbReference type="EMBL" id="NBSH01000003">
    <property type="protein sequence ID" value="ORX38853.1"/>
    <property type="molecule type" value="Genomic_DNA"/>
</dbReference>
<dbReference type="Proteomes" id="UP000193218">
    <property type="component" value="Unassembled WGS sequence"/>
</dbReference>
<dbReference type="OrthoDB" id="411785at2759"/>
<dbReference type="PANTHER" id="PTHR12176">
    <property type="entry name" value="SAM-DEPENDENT METHYLTRANSFERASE SUPERFAMILY PROTEIN"/>
    <property type="match status" value="1"/>
</dbReference>
<organism evidence="5 6">
    <name type="scientific">Kockovaella imperatae</name>
    <dbReference type="NCBI Taxonomy" id="4999"/>
    <lineage>
        <taxon>Eukaryota</taxon>
        <taxon>Fungi</taxon>
        <taxon>Dikarya</taxon>
        <taxon>Basidiomycota</taxon>
        <taxon>Agaricomycotina</taxon>
        <taxon>Tremellomycetes</taxon>
        <taxon>Tremellales</taxon>
        <taxon>Cuniculitremaceae</taxon>
        <taxon>Kockovaella</taxon>
    </lineage>
</organism>
<dbReference type="InParanoid" id="A0A1Y1ULD2"/>
<evidence type="ECO:0000256" key="3">
    <source>
        <dbReference type="ARBA" id="ARBA00022679"/>
    </source>
</evidence>
<keyword evidence="3 5" id="KW-0808">Transferase</keyword>
<evidence type="ECO:0000256" key="2">
    <source>
        <dbReference type="ARBA" id="ARBA00022603"/>
    </source>
</evidence>
<dbReference type="Pfam" id="PF13649">
    <property type="entry name" value="Methyltransf_25"/>
    <property type="match status" value="1"/>
</dbReference>
<evidence type="ECO:0000313" key="6">
    <source>
        <dbReference type="Proteomes" id="UP000193218"/>
    </source>
</evidence>
<dbReference type="PANTHER" id="PTHR12176:SF80">
    <property type="entry name" value="EEF1A LYSINE METHYLTRANSFERASE 4"/>
    <property type="match status" value="1"/>
</dbReference>
<feature type="domain" description="Methyltransferase" evidence="4">
    <location>
        <begin position="61"/>
        <end position="130"/>
    </location>
</feature>
<reference evidence="5 6" key="1">
    <citation type="submission" date="2017-03" db="EMBL/GenBank/DDBJ databases">
        <title>Widespread Adenine N6-methylation of Active Genes in Fungi.</title>
        <authorList>
            <consortium name="DOE Joint Genome Institute"/>
            <person name="Mondo S.J."/>
            <person name="Dannebaum R.O."/>
            <person name="Kuo R.C."/>
            <person name="Louie K.B."/>
            <person name="Bewick A.J."/>
            <person name="Labutti K."/>
            <person name="Haridas S."/>
            <person name="Kuo A."/>
            <person name="Salamov A."/>
            <person name="Ahrendt S.R."/>
            <person name="Lau R."/>
            <person name="Bowen B.P."/>
            <person name="Lipzen A."/>
            <person name="Sullivan W."/>
            <person name="Andreopoulos W.B."/>
            <person name="Clum A."/>
            <person name="Lindquist E."/>
            <person name="Daum C."/>
            <person name="Northen T.R."/>
            <person name="Ramamoorthy G."/>
            <person name="Schmitz R.J."/>
            <person name="Gryganskyi A."/>
            <person name="Culley D."/>
            <person name="Magnuson J."/>
            <person name="James T.Y."/>
            <person name="O'Malley M.A."/>
            <person name="Stajich J.E."/>
            <person name="Spatafora J.W."/>
            <person name="Visel A."/>
            <person name="Grigoriev I.V."/>
        </authorList>
    </citation>
    <scope>NUCLEOTIDE SEQUENCE [LARGE SCALE GENOMIC DNA]</scope>
    <source>
        <strain evidence="5 6">NRRL Y-17943</strain>
    </source>
</reference>
<dbReference type="CDD" id="cd02440">
    <property type="entry name" value="AdoMet_MTases"/>
    <property type="match status" value="1"/>
</dbReference>
<dbReference type="RefSeq" id="XP_021872716.1">
    <property type="nucleotide sequence ID" value="XM_022017910.1"/>
</dbReference>
<protein>
    <submittedName>
        <fullName evidence="5">S-adenosyl-L-methionine-dependent methyltransferase</fullName>
    </submittedName>
</protein>
<keyword evidence="6" id="KW-1185">Reference proteome</keyword>
<dbReference type="FunCoup" id="A0A1Y1ULD2">
    <property type="interactions" value="409"/>
</dbReference>